<sequence>MVQLLSLKRICSFQPIIEEEIAATIKLISRSCPTSSVIDLRLVLQLLFGGIMSRVALGKKYGGLREFLEALKEMGELLGHVRWIGIHNNDNRVGNGRTNEAS</sequence>
<evidence type="ECO:0000313" key="4">
    <source>
        <dbReference type="EMBL" id="RWR83685.1"/>
    </source>
</evidence>
<comment type="similarity">
    <text evidence="1">Belongs to the cytochrome P450 family.</text>
</comment>
<dbReference type="GO" id="GO:0004497">
    <property type="term" value="F:monooxygenase activity"/>
    <property type="evidence" value="ECO:0007669"/>
    <property type="project" value="InterPro"/>
</dbReference>
<dbReference type="Proteomes" id="UP000283530">
    <property type="component" value="Unassembled WGS sequence"/>
</dbReference>
<organism evidence="4 5">
    <name type="scientific">Cinnamomum micranthum f. kanehirae</name>
    <dbReference type="NCBI Taxonomy" id="337451"/>
    <lineage>
        <taxon>Eukaryota</taxon>
        <taxon>Viridiplantae</taxon>
        <taxon>Streptophyta</taxon>
        <taxon>Embryophyta</taxon>
        <taxon>Tracheophyta</taxon>
        <taxon>Spermatophyta</taxon>
        <taxon>Magnoliopsida</taxon>
        <taxon>Magnoliidae</taxon>
        <taxon>Laurales</taxon>
        <taxon>Lauraceae</taxon>
        <taxon>Cinnamomum</taxon>
    </lineage>
</organism>
<dbReference type="InterPro" id="IPR036396">
    <property type="entry name" value="Cyt_P450_sf"/>
</dbReference>
<accession>A0A443NYR8</accession>
<dbReference type="OrthoDB" id="1103324at2759"/>
<protein>
    <submittedName>
        <fullName evidence="4">Cytochrome P450 71A24-like protein</fullName>
    </submittedName>
</protein>
<evidence type="ECO:0000256" key="3">
    <source>
        <dbReference type="ARBA" id="ARBA00023004"/>
    </source>
</evidence>
<keyword evidence="5" id="KW-1185">Reference proteome</keyword>
<evidence type="ECO:0000313" key="5">
    <source>
        <dbReference type="Proteomes" id="UP000283530"/>
    </source>
</evidence>
<reference evidence="4 5" key="1">
    <citation type="journal article" date="2019" name="Nat. Plants">
        <title>Stout camphor tree genome fills gaps in understanding of flowering plant genome evolution.</title>
        <authorList>
            <person name="Chaw S.M."/>
            <person name="Liu Y.C."/>
            <person name="Wu Y.W."/>
            <person name="Wang H.Y."/>
            <person name="Lin C.I."/>
            <person name="Wu C.S."/>
            <person name="Ke H.M."/>
            <person name="Chang L.Y."/>
            <person name="Hsu C.Y."/>
            <person name="Yang H.T."/>
            <person name="Sudianto E."/>
            <person name="Hsu M.H."/>
            <person name="Wu K.P."/>
            <person name="Wang L.N."/>
            <person name="Leebens-Mack J.H."/>
            <person name="Tsai I.J."/>
        </authorList>
    </citation>
    <scope>NUCLEOTIDE SEQUENCE [LARGE SCALE GENOMIC DNA]</scope>
    <source>
        <strain evidence="5">cv. Chaw 1501</strain>
        <tissue evidence="4">Young leaves</tissue>
    </source>
</reference>
<dbReference type="Gene3D" id="1.10.630.10">
    <property type="entry name" value="Cytochrome P450"/>
    <property type="match status" value="1"/>
</dbReference>
<dbReference type="PANTHER" id="PTHR47955:SF15">
    <property type="entry name" value="CYTOCHROME P450 71A2-LIKE"/>
    <property type="match status" value="1"/>
</dbReference>
<dbReference type="SUPFAM" id="SSF48264">
    <property type="entry name" value="Cytochrome P450"/>
    <property type="match status" value="1"/>
</dbReference>
<name>A0A443NYR8_9MAGN</name>
<dbReference type="EMBL" id="QPKB01000004">
    <property type="protein sequence ID" value="RWR83685.1"/>
    <property type="molecule type" value="Genomic_DNA"/>
</dbReference>
<comment type="caution">
    <text evidence="4">The sequence shown here is derived from an EMBL/GenBank/DDBJ whole genome shotgun (WGS) entry which is preliminary data.</text>
</comment>
<dbReference type="PANTHER" id="PTHR47955">
    <property type="entry name" value="CYTOCHROME P450 FAMILY 71 PROTEIN"/>
    <property type="match status" value="1"/>
</dbReference>
<keyword evidence="3" id="KW-0408">Iron</keyword>
<dbReference type="AlphaFoldDB" id="A0A443NYR8"/>
<dbReference type="GO" id="GO:0020037">
    <property type="term" value="F:heme binding"/>
    <property type="evidence" value="ECO:0007669"/>
    <property type="project" value="InterPro"/>
</dbReference>
<evidence type="ECO:0000256" key="2">
    <source>
        <dbReference type="ARBA" id="ARBA00022723"/>
    </source>
</evidence>
<dbReference type="GO" id="GO:0016705">
    <property type="term" value="F:oxidoreductase activity, acting on paired donors, with incorporation or reduction of molecular oxygen"/>
    <property type="evidence" value="ECO:0007669"/>
    <property type="project" value="InterPro"/>
</dbReference>
<evidence type="ECO:0000256" key="1">
    <source>
        <dbReference type="ARBA" id="ARBA00010617"/>
    </source>
</evidence>
<keyword evidence="2" id="KW-0479">Metal-binding</keyword>
<gene>
    <name evidence="4" type="ORF">CKAN_01244600</name>
</gene>
<dbReference type="GO" id="GO:0005506">
    <property type="term" value="F:iron ion binding"/>
    <property type="evidence" value="ECO:0007669"/>
    <property type="project" value="InterPro"/>
</dbReference>
<proteinExistence type="inferred from homology"/>